<dbReference type="AlphaFoldDB" id="A0A4R5QBS7"/>
<reference evidence="3 4" key="1">
    <citation type="journal article" date="2016" name="J. Microbiol.">
        <title>Dankookia rubra gen. nov., sp. nov., an alphaproteobacterium isolated from sediment of a shallow stream.</title>
        <authorList>
            <person name="Kim W.H."/>
            <person name="Kim D.H."/>
            <person name="Kang K."/>
            <person name="Ahn T.Y."/>
        </authorList>
    </citation>
    <scope>NUCLEOTIDE SEQUENCE [LARGE SCALE GENOMIC DNA]</scope>
    <source>
        <strain evidence="3 4">JCM30602</strain>
    </source>
</reference>
<gene>
    <name evidence="3" type="ORF">E2C06_21540</name>
</gene>
<keyword evidence="4" id="KW-1185">Reference proteome</keyword>
<keyword evidence="2" id="KW-0472">Membrane</keyword>
<organism evidence="3 4">
    <name type="scientific">Dankookia rubra</name>
    <dbReference type="NCBI Taxonomy" id="1442381"/>
    <lineage>
        <taxon>Bacteria</taxon>
        <taxon>Pseudomonadati</taxon>
        <taxon>Pseudomonadota</taxon>
        <taxon>Alphaproteobacteria</taxon>
        <taxon>Acetobacterales</taxon>
        <taxon>Roseomonadaceae</taxon>
        <taxon>Dankookia</taxon>
    </lineage>
</organism>
<dbReference type="OrthoDB" id="7282532at2"/>
<evidence type="ECO:0000313" key="3">
    <source>
        <dbReference type="EMBL" id="TDH60534.1"/>
    </source>
</evidence>
<feature type="transmembrane region" description="Helical" evidence="2">
    <location>
        <begin position="187"/>
        <end position="207"/>
    </location>
</feature>
<feature type="compositionally biased region" description="Pro residues" evidence="1">
    <location>
        <begin position="331"/>
        <end position="340"/>
    </location>
</feature>
<evidence type="ECO:0000256" key="2">
    <source>
        <dbReference type="SAM" id="Phobius"/>
    </source>
</evidence>
<evidence type="ECO:0000313" key="4">
    <source>
        <dbReference type="Proteomes" id="UP000295096"/>
    </source>
</evidence>
<name>A0A4R5QBS7_9PROT</name>
<evidence type="ECO:0000256" key="1">
    <source>
        <dbReference type="SAM" id="MobiDB-lite"/>
    </source>
</evidence>
<comment type="caution">
    <text evidence="3">The sequence shown here is derived from an EMBL/GenBank/DDBJ whole genome shotgun (WGS) entry which is preliminary data.</text>
</comment>
<keyword evidence="2" id="KW-0812">Transmembrane</keyword>
<dbReference type="RefSeq" id="WP_133290676.1">
    <property type="nucleotide sequence ID" value="NZ_SMSJ01000036.1"/>
</dbReference>
<proteinExistence type="predicted"/>
<protein>
    <submittedName>
        <fullName evidence="3">Uncharacterized protein</fullName>
    </submittedName>
</protein>
<dbReference type="EMBL" id="SMSJ01000036">
    <property type="protein sequence ID" value="TDH60534.1"/>
    <property type="molecule type" value="Genomic_DNA"/>
</dbReference>
<dbReference type="Proteomes" id="UP000295096">
    <property type="component" value="Unassembled WGS sequence"/>
</dbReference>
<feature type="region of interest" description="Disordered" evidence="1">
    <location>
        <begin position="310"/>
        <end position="345"/>
    </location>
</feature>
<accession>A0A4R5QBS7</accession>
<keyword evidence="2" id="KW-1133">Transmembrane helix</keyword>
<sequence>MNEGTGLHPAGAWPTPAAEDAASGLLGALPEGWAMLGRCRTGTAGPVGYPTGCWALAHPTTGVALVDVAPDATPNAEARLRRALGAANFWPAFPGYLPVWHGRIELAAWRSLPGIMAEGFAELPPLTVPGKGAWIAAARAALGEDDAWDVPGAPARGPRAMPAAALIDDEDEDAPVPARRPWGGRMALILGFAATFVVGLASGVVLLSDAPPATPAAPPPINLTALPIPPAAPPREVLAAPPREVLAAPPREVLAAPPREVLAAPPREVAVQPVASSATLPEAAPAAAAPPAVAQPLAAPQAERMAEMPIAPSFGGSDTGEPLEAASASLPLPPTAPKAPPKVAARAPDRIDRACTQAVFRFQQGLPLSAAEQAHVRNGCATRR</sequence>